<reference evidence="2 3" key="2">
    <citation type="submission" date="2019-01" db="EMBL/GenBank/DDBJ databases">
        <title>The decoding of complex shrimp genome reveals the adaptation for benthos swimmer, frequently molting mechanism and breeding impact on genome.</title>
        <authorList>
            <person name="Sun Y."/>
            <person name="Gao Y."/>
            <person name="Yu Y."/>
        </authorList>
    </citation>
    <scope>NUCLEOTIDE SEQUENCE [LARGE SCALE GENOMIC DNA]</scope>
    <source>
        <tissue evidence="2">Muscle</tissue>
    </source>
</reference>
<dbReference type="Proteomes" id="UP000283509">
    <property type="component" value="Unassembled WGS sequence"/>
</dbReference>
<gene>
    <name evidence="2" type="ORF">C7M84_009575</name>
</gene>
<feature type="region of interest" description="Disordered" evidence="1">
    <location>
        <begin position="202"/>
        <end position="296"/>
    </location>
</feature>
<name>A0A423T6Y7_PENVA</name>
<evidence type="ECO:0000256" key="1">
    <source>
        <dbReference type="SAM" id="MobiDB-lite"/>
    </source>
</evidence>
<reference evidence="2 3" key="1">
    <citation type="submission" date="2018-04" db="EMBL/GenBank/DDBJ databases">
        <authorList>
            <person name="Zhang X."/>
            <person name="Yuan J."/>
            <person name="Li F."/>
            <person name="Xiang J."/>
        </authorList>
    </citation>
    <scope>NUCLEOTIDE SEQUENCE [LARGE SCALE GENOMIC DNA]</scope>
    <source>
        <tissue evidence="2">Muscle</tissue>
    </source>
</reference>
<organism evidence="2 3">
    <name type="scientific">Penaeus vannamei</name>
    <name type="common">Whiteleg shrimp</name>
    <name type="synonym">Litopenaeus vannamei</name>
    <dbReference type="NCBI Taxonomy" id="6689"/>
    <lineage>
        <taxon>Eukaryota</taxon>
        <taxon>Metazoa</taxon>
        <taxon>Ecdysozoa</taxon>
        <taxon>Arthropoda</taxon>
        <taxon>Crustacea</taxon>
        <taxon>Multicrustacea</taxon>
        <taxon>Malacostraca</taxon>
        <taxon>Eumalacostraca</taxon>
        <taxon>Eucarida</taxon>
        <taxon>Decapoda</taxon>
        <taxon>Dendrobranchiata</taxon>
        <taxon>Penaeoidea</taxon>
        <taxon>Penaeidae</taxon>
        <taxon>Penaeus</taxon>
    </lineage>
</organism>
<proteinExistence type="predicted"/>
<accession>A0A423T6Y7</accession>
<feature type="compositionally biased region" description="Basic residues" evidence="1">
    <location>
        <begin position="255"/>
        <end position="266"/>
    </location>
</feature>
<sequence length="296" mass="32878">MIKVNKEKEDIMQEADTKVKDMLGIIERYRSDNESNMKKITAELLETQQKLALKEADIANVASANTKLLVEAVAATKTNTKSKKSDTYTVDLPLDTEEELKTPSPRQYLSRRRAPFGMYKHTPTAKAIPITKFSGDTLSQEDRPQSSILKAGQRRILVPPTEQKRVAFRSPLSLVCANDGDSSSDAYALELEDSFDEIVNSRKRRPGSIPSVNVAPTYGKATRSSAASVNSDHSPLRAVPDKNDRQQPEEGGKPSCKKVKSNKKYGIKTYSAISPKNKYNAESQQPNKTTAEDWIN</sequence>
<dbReference type="AlphaFoldDB" id="A0A423T6Y7"/>
<evidence type="ECO:0000313" key="2">
    <source>
        <dbReference type="EMBL" id="ROT72038.1"/>
    </source>
</evidence>
<dbReference type="OrthoDB" id="10064612at2759"/>
<comment type="caution">
    <text evidence="2">The sequence shown here is derived from an EMBL/GenBank/DDBJ whole genome shotgun (WGS) entry which is preliminary data.</text>
</comment>
<feature type="compositionally biased region" description="Polar residues" evidence="1">
    <location>
        <begin position="280"/>
        <end position="289"/>
    </location>
</feature>
<feature type="compositionally biased region" description="Polar residues" evidence="1">
    <location>
        <begin position="222"/>
        <end position="233"/>
    </location>
</feature>
<dbReference type="EMBL" id="QCYY01002214">
    <property type="protein sequence ID" value="ROT72038.1"/>
    <property type="molecule type" value="Genomic_DNA"/>
</dbReference>
<protein>
    <submittedName>
        <fullName evidence="2">Uncharacterized protein</fullName>
    </submittedName>
</protein>
<feature type="compositionally biased region" description="Basic and acidic residues" evidence="1">
    <location>
        <begin position="239"/>
        <end position="252"/>
    </location>
</feature>
<keyword evidence="3" id="KW-1185">Reference proteome</keyword>
<evidence type="ECO:0000313" key="3">
    <source>
        <dbReference type="Proteomes" id="UP000283509"/>
    </source>
</evidence>